<feature type="transmembrane region" description="Helical" evidence="1">
    <location>
        <begin position="7"/>
        <end position="25"/>
    </location>
</feature>
<keyword evidence="1" id="KW-1133">Transmembrane helix</keyword>
<dbReference type="OrthoDB" id="63751at2157"/>
<evidence type="ECO:0000256" key="1">
    <source>
        <dbReference type="SAM" id="Phobius"/>
    </source>
</evidence>
<keyword evidence="1" id="KW-0472">Membrane</keyword>
<name>C7P6I1_METFA</name>
<keyword evidence="1" id="KW-0812">Transmembrane</keyword>
<dbReference type="AlphaFoldDB" id="C7P6I1"/>
<dbReference type="Proteomes" id="UP000001495">
    <property type="component" value="Chromosome"/>
</dbReference>
<dbReference type="HOGENOM" id="CLU_2784017_0_0_2"/>
<protein>
    <submittedName>
        <fullName evidence="2">Uncharacterized protein</fullName>
    </submittedName>
</protein>
<feature type="transmembrane region" description="Helical" evidence="1">
    <location>
        <begin position="31"/>
        <end position="50"/>
    </location>
</feature>
<reference evidence="2" key="1">
    <citation type="submission" date="2009-08" db="EMBL/GenBank/DDBJ databases">
        <title>Complete sequence of chromosome of Methanocaldococcus fervens AG86.</title>
        <authorList>
            <consortium name="US DOE Joint Genome Institute"/>
            <person name="Lucas S."/>
            <person name="Copeland A."/>
            <person name="Lapidus A."/>
            <person name="Glavina del Rio T."/>
            <person name="Tice H."/>
            <person name="Bruce D."/>
            <person name="Goodwin L."/>
            <person name="Pitluck S."/>
            <person name="Chertkov O."/>
            <person name="Detter J.C."/>
            <person name="Han C."/>
            <person name="Tapia R."/>
            <person name="Larimer F."/>
            <person name="Land M."/>
            <person name="Hauser L."/>
            <person name="Kyrpides N."/>
            <person name="Ovchinnikova G."/>
            <person name="Lupa-Sieprawska M."/>
            <person name="Whitman W.B."/>
        </authorList>
    </citation>
    <scope>NUCLEOTIDE SEQUENCE [LARGE SCALE GENOMIC DNA]</scope>
    <source>
        <strain evidence="2">AG86</strain>
    </source>
</reference>
<evidence type="ECO:0000313" key="3">
    <source>
        <dbReference type="Proteomes" id="UP000001495"/>
    </source>
</evidence>
<proteinExistence type="predicted"/>
<dbReference type="STRING" id="573064.Mefer_0327"/>
<dbReference type="EMBL" id="CP001696">
    <property type="protein sequence ID" value="ACV24163.1"/>
    <property type="molecule type" value="Genomic_DNA"/>
</dbReference>
<dbReference type="eggNOG" id="arCOG05034">
    <property type="taxonomic scope" value="Archaea"/>
</dbReference>
<evidence type="ECO:0000313" key="2">
    <source>
        <dbReference type="EMBL" id="ACV24163.1"/>
    </source>
</evidence>
<dbReference type="KEGG" id="mfe:Mefer_0327"/>
<dbReference type="RefSeq" id="WP_015790903.1">
    <property type="nucleotide sequence ID" value="NC_013156.1"/>
</dbReference>
<dbReference type="GeneID" id="8364994"/>
<organism evidence="2 3">
    <name type="scientific">Methanocaldococcus fervens (strain DSM 4213 / JCM 15782 / AG86)</name>
    <name type="common">Methanococcus fervens</name>
    <dbReference type="NCBI Taxonomy" id="573064"/>
    <lineage>
        <taxon>Archaea</taxon>
        <taxon>Methanobacteriati</taxon>
        <taxon>Methanobacteriota</taxon>
        <taxon>Methanomada group</taxon>
        <taxon>Methanococci</taxon>
        <taxon>Methanococcales</taxon>
        <taxon>Methanocaldococcaceae</taxon>
        <taxon>Methanocaldococcus</taxon>
    </lineage>
</organism>
<gene>
    <name evidence="2" type="ordered locus">Mefer_0327</name>
</gene>
<sequence length="66" mass="7338">MDEERKFGLYSLILGLLCVAGIVMLKGLICYILYVIAVPSLLYGIGAFVIPKTRRKDAGKLPFRGY</sequence>
<accession>C7P6I1</accession>
<keyword evidence="3" id="KW-1185">Reference proteome</keyword>